<dbReference type="Pfam" id="PF13406">
    <property type="entry name" value="SLT_2"/>
    <property type="match status" value="1"/>
</dbReference>
<organism evidence="4 5">
    <name type="scientific">Amycolatopsis saalfeldensis</name>
    <dbReference type="NCBI Taxonomy" id="394193"/>
    <lineage>
        <taxon>Bacteria</taxon>
        <taxon>Bacillati</taxon>
        <taxon>Actinomycetota</taxon>
        <taxon>Actinomycetes</taxon>
        <taxon>Pseudonocardiales</taxon>
        <taxon>Pseudonocardiaceae</taxon>
        <taxon>Amycolatopsis</taxon>
    </lineage>
</organism>
<dbReference type="Proteomes" id="UP000198582">
    <property type="component" value="Unassembled WGS sequence"/>
</dbReference>
<name>A0A1H8RHA9_9PSEU</name>
<dbReference type="GO" id="GO:0008933">
    <property type="term" value="F:peptidoglycan lytic transglycosylase activity"/>
    <property type="evidence" value="ECO:0007669"/>
    <property type="project" value="TreeGrafter"/>
</dbReference>
<dbReference type="STRING" id="394193.SAMN04489732_101796"/>
<gene>
    <name evidence="4" type="ORF">SAMN04489732_101796</name>
</gene>
<dbReference type="SUPFAM" id="SSF53955">
    <property type="entry name" value="Lysozyme-like"/>
    <property type="match status" value="1"/>
</dbReference>
<dbReference type="InterPro" id="IPR031304">
    <property type="entry name" value="SLT_2"/>
</dbReference>
<feature type="transmembrane region" description="Helical" evidence="2">
    <location>
        <begin position="20"/>
        <end position="39"/>
    </location>
</feature>
<evidence type="ECO:0000313" key="4">
    <source>
        <dbReference type="EMBL" id="SEO65841.1"/>
    </source>
</evidence>
<dbReference type="GO" id="GO:0009253">
    <property type="term" value="P:peptidoglycan catabolic process"/>
    <property type="evidence" value="ECO:0007669"/>
    <property type="project" value="TreeGrafter"/>
</dbReference>
<evidence type="ECO:0000259" key="3">
    <source>
        <dbReference type="Pfam" id="PF13406"/>
    </source>
</evidence>
<dbReference type="InterPro" id="IPR043426">
    <property type="entry name" value="MltB-like"/>
</dbReference>
<sequence length="262" mass="27330">MDAPASPAPAGPPRRYVSRIAFTLGLVVTGVVLVVTIGVRNPAGEAPAAAPPSPTFVVQEQRPQPGAQAPRAGLAAPPDRPTVSDQAELDAWAARVAGKTQVPARVLAAYGRAEMWMRRQKPTCHLSWATLAGIGHATFGTVAIRPDGVVGSPIIGPPTPPDTDDGKLDGDPKADHKLGPMQFLPSTWSKYAERATGDGKRPDPQNIDDAAFTAARYLCSGGDDLGTPSGWWRAALFYNPAVDYAQTVFSAADAFAAASVSV</sequence>
<keyword evidence="2" id="KW-0472">Membrane</keyword>
<proteinExistence type="predicted"/>
<keyword evidence="2" id="KW-0812">Transmembrane</keyword>
<evidence type="ECO:0000256" key="1">
    <source>
        <dbReference type="SAM" id="MobiDB-lite"/>
    </source>
</evidence>
<reference evidence="4 5" key="1">
    <citation type="submission" date="2016-10" db="EMBL/GenBank/DDBJ databases">
        <authorList>
            <person name="de Groot N.N."/>
        </authorList>
    </citation>
    <scope>NUCLEOTIDE SEQUENCE [LARGE SCALE GENOMIC DNA]</scope>
    <source>
        <strain evidence="4 5">DSM 44993</strain>
    </source>
</reference>
<evidence type="ECO:0000313" key="5">
    <source>
        <dbReference type="Proteomes" id="UP000198582"/>
    </source>
</evidence>
<dbReference type="Gene3D" id="1.10.530.10">
    <property type="match status" value="1"/>
</dbReference>
<dbReference type="EMBL" id="FOEF01000001">
    <property type="protein sequence ID" value="SEO65841.1"/>
    <property type="molecule type" value="Genomic_DNA"/>
</dbReference>
<feature type="region of interest" description="Disordered" evidence="1">
    <location>
        <begin position="45"/>
        <end position="84"/>
    </location>
</feature>
<evidence type="ECO:0000256" key="2">
    <source>
        <dbReference type="SAM" id="Phobius"/>
    </source>
</evidence>
<keyword evidence="2" id="KW-1133">Transmembrane helix</keyword>
<feature type="domain" description="Transglycosylase SLT" evidence="3">
    <location>
        <begin position="178"/>
        <end position="222"/>
    </location>
</feature>
<dbReference type="PANTHER" id="PTHR30163">
    <property type="entry name" value="MEMBRANE-BOUND LYTIC MUREIN TRANSGLYCOSYLASE B"/>
    <property type="match status" value="1"/>
</dbReference>
<dbReference type="PANTHER" id="PTHR30163:SF8">
    <property type="entry name" value="LYTIC MUREIN TRANSGLYCOSYLASE"/>
    <property type="match status" value="1"/>
</dbReference>
<keyword evidence="5" id="KW-1185">Reference proteome</keyword>
<accession>A0A1H8RHA9</accession>
<dbReference type="InterPro" id="IPR023346">
    <property type="entry name" value="Lysozyme-like_dom_sf"/>
</dbReference>
<dbReference type="AlphaFoldDB" id="A0A1H8RHA9"/>
<protein>
    <submittedName>
        <fullName evidence="4">Membrane-bound lytic murein transglycosylase B</fullName>
    </submittedName>
</protein>